<evidence type="ECO:0000256" key="12">
    <source>
        <dbReference type="ARBA" id="ARBA00032718"/>
    </source>
</evidence>
<feature type="active site" evidence="13">
    <location>
        <position position="85"/>
    </location>
</feature>
<evidence type="ECO:0000256" key="9">
    <source>
        <dbReference type="ARBA" id="ARBA00022989"/>
    </source>
</evidence>
<evidence type="ECO:0000256" key="2">
    <source>
        <dbReference type="ARBA" id="ARBA00007066"/>
    </source>
</evidence>
<feature type="signal peptide" evidence="14">
    <location>
        <begin position="1"/>
        <end position="19"/>
    </location>
</feature>
<keyword evidence="17" id="KW-1185">Reference proteome</keyword>
<dbReference type="CDD" id="cd06530">
    <property type="entry name" value="S26_SPase_I"/>
    <property type="match status" value="1"/>
</dbReference>
<gene>
    <name evidence="16" type="ORF">V1264_021098</name>
</gene>
<dbReference type="AlphaFoldDB" id="A0AAN9GBK7"/>
<keyword evidence="6" id="KW-0812">Transmembrane</keyword>
<evidence type="ECO:0000256" key="10">
    <source>
        <dbReference type="ARBA" id="ARBA00023128"/>
    </source>
</evidence>
<dbReference type="EMBL" id="JBAMIC010000010">
    <property type="protein sequence ID" value="KAK7102948.1"/>
    <property type="molecule type" value="Genomic_DNA"/>
</dbReference>
<keyword evidence="7" id="KW-0999">Mitochondrion inner membrane</keyword>
<sequence length="171" mass="18663">MGLIGALAKTVVFAVPVSATFFDLIGTVVAVEGVSMQPVLNPPECGNSNTDYVFLNRLSVNALQFQRGEIVSLVSPFNPSQRYIKRIVALEGDTVKTLDKEKCVLVPTGHCWVEGDHHGRSVDSNVFGPISTGLITGKATYIVWPPNRMQRLEVQPAGEQRVYQTKACFAQ</sequence>
<comment type="similarity">
    <text evidence="2">Belongs to the peptidase S26 family. IMP2 subfamily.</text>
</comment>
<organism evidence="16 17">
    <name type="scientific">Littorina saxatilis</name>
    <dbReference type="NCBI Taxonomy" id="31220"/>
    <lineage>
        <taxon>Eukaryota</taxon>
        <taxon>Metazoa</taxon>
        <taxon>Spiralia</taxon>
        <taxon>Lophotrochozoa</taxon>
        <taxon>Mollusca</taxon>
        <taxon>Gastropoda</taxon>
        <taxon>Caenogastropoda</taxon>
        <taxon>Littorinimorpha</taxon>
        <taxon>Littorinoidea</taxon>
        <taxon>Littorinidae</taxon>
        <taxon>Littorina</taxon>
    </lineage>
</organism>
<evidence type="ECO:0000259" key="15">
    <source>
        <dbReference type="Pfam" id="PF10502"/>
    </source>
</evidence>
<dbReference type="Proteomes" id="UP001374579">
    <property type="component" value="Unassembled WGS sequence"/>
</dbReference>
<evidence type="ECO:0000256" key="8">
    <source>
        <dbReference type="ARBA" id="ARBA00022801"/>
    </source>
</evidence>
<evidence type="ECO:0000256" key="3">
    <source>
        <dbReference type="ARBA" id="ARBA00011805"/>
    </source>
</evidence>
<keyword evidence="9" id="KW-1133">Transmembrane helix</keyword>
<evidence type="ECO:0000256" key="6">
    <source>
        <dbReference type="ARBA" id="ARBA00022692"/>
    </source>
</evidence>
<dbReference type="InterPro" id="IPR019533">
    <property type="entry name" value="Peptidase_S26"/>
</dbReference>
<evidence type="ECO:0000256" key="11">
    <source>
        <dbReference type="ARBA" id="ARBA00023136"/>
    </source>
</evidence>
<feature type="chain" id="PRO_5042899351" description="Mitochondrial inner membrane protease subunit 2" evidence="14">
    <location>
        <begin position="20"/>
        <end position="171"/>
    </location>
</feature>
<proteinExistence type="inferred from homology"/>
<reference evidence="16 17" key="1">
    <citation type="submission" date="2024-02" db="EMBL/GenBank/DDBJ databases">
        <title>Chromosome-scale genome assembly of the rough periwinkle Littorina saxatilis.</title>
        <authorList>
            <person name="De Jode A."/>
            <person name="Faria R."/>
            <person name="Formenti G."/>
            <person name="Sims Y."/>
            <person name="Smith T.P."/>
            <person name="Tracey A."/>
            <person name="Wood J.M.D."/>
            <person name="Zagrodzka Z.B."/>
            <person name="Johannesson K."/>
            <person name="Butlin R.K."/>
            <person name="Leder E.H."/>
        </authorList>
    </citation>
    <scope>NUCLEOTIDE SEQUENCE [LARGE SCALE GENOMIC DNA]</scope>
    <source>
        <strain evidence="16">Snail1</strain>
        <tissue evidence="16">Muscle</tissue>
    </source>
</reference>
<evidence type="ECO:0000256" key="5">
    <source>
        <dbReference type="ARBA" id="ARBA00022670"/>
    </source>
</evidence>
<dbReference type="PANTHER" id="PTHR46041:SF2">
    <property type="entry name" value="MITOCHONDRIAL INNER MEMBRANE PROTEASE SUBUNIT 2"/>
    <property type="match status" value="1"/>
</dbReference>
<dbReference type="PRINTS" id="PR00727">
    <property type="entry name" value="LEADERPTASE"/>
</dbReference>
<protein>
    <recommendedName>
        <fullName evidence="4">Mitochondrial inner membrane protease subunit 2</fullName>
    </recommendedName>
    <alternativeName>
        <fullName evidence="12">IMP2-like protein</fullName>
    </alternativeName>
</protein>
<evidence type="ECO:0000256" key="7">
    <source>
        <dbReference type="ARBA" id="ARBA00022792"/>
    </source>
</evidence>
<dbReference type="GO" id="GO:0006465">
    <property type="term" value="P:signal peptide processing"/>
    <property type="evidence" value="ECO:0007669"/>
    <property type="project" value="InterPro"/>
</dbReference>
<dbReference type="Pfam" id="PF10502">
    <property type="entry name" value="Peptidase_S26"/>
    <property type="match status" value="2"/>
</dbReference>
<dbReference type="InterPro" id="IPR036286">
    <property type="entry name" value="LexA/Signal_pep-like_sf"/>
</dbReference>
<dbReference type="GO" id="GO:0004252">
    <property type="term" value="F:serine-type endopeptidase activity"/>
    <property type="evidence" value="ECO:0007669"/>
    <property type="project" value="InterPro"/>
</dbReference>
<comment type="subunit">
    <text evidence="3">Heterodimer of 2 subunits, IMMPL1 and IMMPL2.</text>
</comment>
<dbReference type="PANTHER" id="PTHR46041">
    <property type="entry name" value="MITOCHONDRIAL INNER MEMBRANE PROTEASE SUBUNIT 2"/>
    <property type="match status" value="1"/>
</dbReference>
<evidence type="ECO:0000256" key="14">
    <source>
        <dbReference type="SAM" id="SignalP"/>
    </source>
</evidence>
<name>A0AAN9GBK7_9CAEN</name>
<dbReference type="FunFam" id="2.10.109.10:FF:000005">
    <property type="entry name" value="Mitochondrial inner membrane protease subunit"/>
    <property type="match status" value="1"/>
</dbReference>
<feature type="domain" description="Peptidase S26" evidence="15">
    <location>
        <begin position="7"/>
        <end position="99"/>
    </location>
</feature>
<dbReference type="GO" id="GO:0006627">
    <property type="term" value="P:protein processing involved in protein targeting to mitochondrion"/>
    <property type="evidence" value="ECO:0007669"/>
    <property type="project" value="InterPro"/>
</dbReference>
<comment type="caution">
    <text evidence="16">The sequence shown here is derived from an EMBL/GenBank/DDBJ whole genome shotgun (WGS) entry which is preliminary data.</text>
</comment>
<evidence type="ECO:0000256" key="1">
    <source>
        <dbReference type="ARBA" id="ARBA00004434"/>
    </source>
</evidence>
<feature type="active site" evidence="13">
    <location>
        <position position="35"/>
    </location>
</feature>
<evidence type="ECO:0000313" key="17">
    <source>
        <dbReference type="Proteomes" id="UP001374579"/>
    </source>
</evidence>
<comment type="subcellular location">
    <subcellularLocation>
        <location evidence="1">Mitochondrion inner membrane</location>
        <topology evidence="1">Single-pass membrane protein</topology>
    </subcellularLocation>
</comment>
<evidence type="ECO:0000256" key="4">
    <source>
        <dbReference type="ARBA" id="ARBA00013650"/>
    </source>
</evidence>
<dbReference type="GO" id="GO:0042720">
    <property type="term" value="C:mitochondrial inner membrane peptidase complex"/>
    <property type="evidence" value="ECO:0007669"/>
    <property type="project" value="InterPro"/>
</dbReference>
<dbReference type="Gene3D" id="2.10.109.10">
    <property type="entry name" value="Umud Fragment, subunit A"/>
    <property type="match status" value="1"/>
</dbReference>
<evidence type="ECO:0000256" key="13">
    <source>
        <dbReference type="PIRSR" id="PIRSR600223-1"/>
    </source>
</evidence>
<dbReference type="InterPro" id="IPR000223">
    <property type="entry name" value="Pept_S26A_signal_pept_1"/>
</dbReference>
<accession>A0AAN9GBK7</accession>
<keyword evidence="11" id="KW-0472">Membrane</keyword>
<feature type="domain" description="Peptidase S26" evidence="15">
    <location>
        <begin position="101"/>
        <end position="144"/>
    </location>
</feature>
<dbReference type="SUPFAM" id="SSF51306">
    <property type="entry name" value="LexA/Signal peptidase"/>
    <property type="match status" value="1"/>
</dbReference>
<keyword evidence="8" id="KW-0378">Hydrolase</keyword>
<dbReference type="InterPro" id="IPR037730">
    <property type="entry name" value="IMP2"/>
</dbReference>
<keyword evidence="14" id="KW-0732">Signal</keyword>
<keyword evidence="10" id="KW-0496">Mitochondrion</keyword>
<keyword evidence="5" id="KW-0645">Protease</keyword>
<evidence type="ECO:0000313" key="16">
    <source>
        <dbReference type="EMBL" id="KAK7102948.1"/>
    </source>
</evidence>